<dbReference type="PANTHER" id="PTHR42789">
    <property type="entry name" value="D-ISOMER SPECIFIC 2-HYDROXYACID DEHYDROGENASE FAMILY PROTEIN (AFU_ORTHOLOGUE AFUA_6G10090)"/>
    <property type="match status" value="1"/>
</dbReference>
<keyword evidence="3" id="KW-0520">NAD</keyword>
<comment type="caution">
    <text evidence="5">The sequence shown here is derived from an EMBL/GenBank/DDBJ whole genome shotgun (WGS) entry which is preliminary data.</text>
</comment>
<comment type="similarity">
    <text evidence="1">Belongs to the D-isomer specific 2-hydroxyacid dehydrogenase family.</text>
</comment>
<sequence>GWPFPRHIPCLYCQYPHLPGKLKKFGEVTEDKKRLAEADVVLVRSKTQCSKEYIDSASKLKLIIRGGVGTDNIDKEYAGEKAIQVNNTPRASAIAVSELTFALMLAVPNRLIEGHNSMMQG</sequence>
<dbReference type="PANTHER" id="PTHR42789:SF1">
    <property type="entry name" value="D-ISOMER SPECIFIC 2-HYDROXYACID DEHYDROGENASE FAMILY PROTEIN (AFU_ORTHOLOGUE AFUA_6G10090)"/>
    <property type="match status" value="1"/>
</dbReference>
<keyword evidence="2" id="KW-0560">Oxidoreductase</keyword>
<dbReference type="GO" id="GO:0016616">
    <property type="term" value="F:oxidoreductase activity, acting on the CH-OH group of donors, NAD or NADP as acceptor"/>
    <property type="evidence" value="ECO:0007669"/>
    <property type="project" value="InterPro"/>
</dbReference>
<feature type="non-terminal residue" evidence="5">
    <location>
        <position position="121"/>
    </location>
</feature>
<protein>
    <recommendedName>
        <fullName evidence="4">D-isomer specific 2-hydroxyacid dehydrogenase catalytic domain-containing protein</fullName>
    </recommendedName>
</protein>
<organism evidence="5">
    <name type="scientific">marine sediment metagenome</name>
    <dbReference type="NCBI Taxonomy" id="412755"/>
    <lineage>
        <taxon>unclassified sequences</taxon>
        <taxon>metagenomes</taxon>
        <taxon>ecological metagenomes</taxon>
    </lineage>
</organism>
<name>X1D0W3_9ZZZZ</name>
<evidence type="ECO:0000259" key="4">
    <source>
        <dbReference type="Pfam" id="PF00389"/>
    </source>
</evidence>
<dbReference type="AlphaFoldDB" id="X1D0W3"/>
<dbReference type="EMBL" id="BART01039423">
    <property type="protein sequence ID" value="GAH13792.1"/>
    <property type="molecule type" value="Genomic_DNA"/>
</dbReference>
<dbReference type="Pfam" id="PF00389">
    <property type="entry name" value="2-Hacid_dh"/>
    <property type="match status" value="1"/>
</dbReference>
<accession>X1D0W3</accession>
<dbReference type="GO" id="GO:0051287">
    <property type="term" value="F:NAD binding"/>
    <property type="evidence" value="ECO:0007669"/>
    <property type="project" value="InterPro"/>
</dbReference>
<reference evidence="5" key="1">
    <citation type="journal article" date="2014" name="Front. Microbiol.">
        <title>High frequency of phylogenetically diverse reductive dehalogenase-homologous genes in deep subseafloor sedimentary metagenomes.</title>
        <authorList>
            <person name="Kawai M."/>
            <person name="Futagami T."/>
            <person name="Toyoda A."/>
            <person name="Takaki Y."/>
            <person name="Nishi S."/>
            <person name="Hori S."/>
            <person name="Arai W."/>
            <person name="Tsubouchi T."/>
            <person name="Morono Y."/>
            <person name="Uchiyama I."/>
            <person name="Ito T."/>
            <person name="Fujiyama A."/>
            <person name="Inagaki F."/>
            <person name="Takami H."/>
        </authorList>
    </citation>
    <scope>NUCLEOTIDE SEQUENCE</scope>
    <source>
        <strain evidence="5">Expedition CK06-06</strain>
    </source>
</reference>
<feature type="non-terminal residue" evidence="5">
    <location>
        <position position="1"/>
    </location>
</feature>
<evidence type="ECO:0000313" key="5">
    <source>
        <dbReference type="EMBL" id="GAH13792.1"/>
    </source>
</evidence>
<evidence type="ECO:0000256" key="2">
    <source>
        <dbReference type="ARBA" id="ARBA00023002"/>
    </source>
</evidence>
<proteinExistence type="inferred from homology"/>
<gene>
    <name evidence="5" type="ORF">S01H4_64800</name>
</gene>
<evidence type="ECO:0000256" key="1">
    <source>
        <dbReference type="ARBA" id="ARBA00005854"/>
    </source>
</evidence>
<dbReference type="Gene3D" id="3.40.50.720">
    <property type="entry name" value="NAD(P)-binding Rossmann-like Domain"/>
    <property type="match status" value="1"/>
</dbReference>
<evidence type="ECO:0000256" key="3">
    <source>
        <dbReference type="ARBA" id="ARBA00023027"/>
    </source>
</evidence>
<feature type="domain" description="D-isomer specific 2-hydroxyacid dehydrogenase catalytic" evidence="4">
    <location>
        <begin position="32"/>
        <end position="102"/>
    </location>
</feature>
<dbReference type="SUPFAM" id="SSF52283">
    <property type="entry name" value="Formate/glycerate dehydrogenase catalytic domain-like"/>
    <property type="match status" value="1"/>
</dbReference>
<dbReference type="InterPro" id="IPR050857">
    <property type="entry name" value="D-2-hydroxyacid_DH"/>
</dbReference>
<dbReference type="InterPro" id="IPR006139">
    <property type="entry name" value="D-isomer_2_OHA_DH_cat_dom"/>
</dbReference>